<feature type="region of interest" description="Disordered" evidence="1">
    <location>
        <begin position="1"/>
        <end position="21"/>
    </location>
</feature>
<organism evidence="2 3">
    <name type="scientific">Pseudomonas putida</name>
    <name type="common">Arthrobacter siderocapsulatus</name>
    <dbReference type="NCBI Taxonomy" id="303"/>
    <lineage>
        <taxon>Bacteria</taxon>
        <taxon>Pseudomonadati</taxon>
        <taxon>Pseudomonadota</taxon>
        <taxon>Gammaproteobacteria</taxon>
        <taxon>Pseudomonadales</taxon>
        <taxon>Pseudomonadaceae</taxon>
        <taxon>Pseudomonas</taxon>
    </lineage>
</organism>
<accession>A0A177SPD2</accession>
<proteinExistence type="predicted"/>
<evidence type="ECO:0000313" key="2">
    <source>
        <dbReference type="EMBL" id="OAI91578.1"/>
    </source>
</evidence>
<dbReference type="EMBL" id="LUCV01000023">
    <property type="protein sequence ID" value="OAI91578.1"/>
    <property type="molecule type" value="Genomic_DNA"/>
</dbReference>
<feature type="compositionally biased region" description="Polar residues" evidence="1">
    <location>
        <begin position="136"/>
        <end position="147"/>
    </location>
</feature>
<dbReference type="Proteomes" id="UP000077752">
    <property type="component" value="Unassembled WGS sequence"/>
</dbReference>
<feature type="region of interest" description="Disordered" evidence="1">
    <location>
        <begin position="123"/>
        <end position="147"/>
    </location>
</feature>
<reference evidence="2 3" key="1">
    <citation type="submission" date="2016-03" db="EMBL/GenBank/DDBJ databases">
        <title>Draft Genome Assembly of Pseudomonas putida strain CBF10-2.</title>
        <authorList>
            <person name="Iyer R.S."/>
            <person name="Damania A."/>
        </authorList>
    </citation>
    <scope>NUCLEOTIDE SEQUENCE [LARGE SCALE GENOMIC DNA]</scope>
    <source>
        <strain evidence="2 3">CBF10-2</strain>
    </source>
</reference>
<gene>
    <name evidence="2" type="ORF">AYO28_20455</name>
</gene>
<dbReference type="AlphaFoldDB" id="A0A177SPD2"/>
<evidence type="ECO:0000313" key="3">
    <source>
        <dbReference type="Proteomes" id="UP000077752"/>
    </source>
</evidence>
<name>A0A177SPD2_PSEPU</name>
<evidence type="ECO:0000256" key="1">
    <source>
        <dbReference type="SAM" id="MobiDB-lite"/>
    </source>
</evidence>
<sequence length="353" mass="38381">MANPETAEATGAHTMTNTPRVTFSGKDVDRLIETVSGLLSFAEDEAAATCDNEENATKAWDAADNARELLEEIARKRNEPALLANHVTARTGEHGLDKAEGCKPDFNILHVAAPCAAAAVGRRQNEAEGGQPAPNIHSTTSGLTTKPVSWLDPASGRAAKSQSGRYSVPLCPLAELERLQRCLIAAVQGNEALNNETLDLQAQLAERESLREHWLQLADVSDSDLADLMKETHALLDSDRPEWARAAQDVLTERRRQIIKGYTADHDDQYSPGELSSYAAAFALVAGGAPLGWVYQTGICSWQVKTATPRSMLVTAGALILAELERVDRETQRANIECELLRLRQMTMDVTND</sequence>
<protein>
    <submittedName>
        <fullName evidence="2">Uncharacterized protein</fullName>
    </submittedName>
</protein>
<comment type="caution">
    <text evidence="2">The sequence shown here is derived from an EMBL/GenBank/DDBJ whole genome shotgun (WGS) entry which is preliminary data.</text>
</comment>